<evidence type="ECO:0000313" key="2">
    <source>
        <dbReference type="EMBL" id="MBA4620655.1"/>
    </source>
</evidence>
<dbReference type="PANTHER" id="PTHR32019">
    <property type="entry name" value="R3H DOMAIN-CONTAINING PROTEIN 4"/>
    <property type="match status" value="1"/>
</dbReference>
<dbReference type="InterPro" id="IPR001374">
    <property type="entry name" value="R3H_dom"/>
</dbReference>
<name>A0A7C8YKY5_OPUST</name>
<dbReference type="InterPro" id="IPR039629">
    <property type="entry name" value="R3HDM4"/>
</dbReference>
<reference evidence="2" key="1">
    <citation type="journal article" date="2013" name="J. Plant Res.">
        <title>Effect of fungi and light on seed germination of three Opuntia species from semiarid lands of central Mexico.</title>
        <authorList>
            <person name="Delgado-Sanchez P."/>
            <person name="Jimenez-Bremont J.F."/>
            <person name="Guerrero-Gonzalez Mde L."/>
            <person name="Flores J."/>
        </authorList>
    </citation>
    <scope>NUCLEOTIDE SEQUENCE</scope>
    <source>
        <tissue evidence="2">Cladode</tissue>
    </source>
</reference>
<dbReference type="PANTHER" id="PTHR32019:SF2">
    <property type="entry name" value="R3H DOMAIN-CONTAINING PROTEIN 4"/>
    <property type="match status" value="1"/>
</dbReference>
<dbReference type="SUPFAM" id="SSF82708">
    <property type="entry name" value="R3H domain"/>
    <property type="match status" value="1"/>
</dbReference>
<dbReference type="GO" id="GO:0003676">
    <property type="term" value="F:nucleic acid binding"/>
    <property type="evidence" value="ECO:0007669"/>
    <property type="project" value="UniProtKB-UniRule"/>
</dbReference>
<reference evidence="2" key="2">
    <citation type="submission" date="2020-07" db="EMBL/GenBank/DDBJ databases">
        <authorList>
            <person name="Vera ALvarez R."/>
            <person name="Arias-Moreno D.M."/>
            <person name="Jimenez-Jacinto V."/>
            <person name="Jimenez-Bremont J.F."/>
            <person name="Swaminathan K."/>
            <person name="Moose S.P."/>
            <person name="Guerrero-Gonzalez M.L."/>
            <person name="Marino-Ramirez L."/>
            <person name="Landsman D."/>
            <person name="Rodriguez-Kessler M."/>
            <person name="Delgado-Sanchez P."/>
        </authorList>
    </citation>
    <scope>NUCLEOTIDE SEQUENCE</scope>
    <source>
        <tissue evidence="2">Cladode</tissue>
    </source>
</reference>
<dbReference type="PROSITE" id="PS51061">
    <property type="entry name" value="R3H"/>
    <property type="match status" value="1"/>
</dbReference>
<accession>A0A7C8YKY5</accession>
<dbReference type="InterPro" id="IPR036867">
    <property type="entry name" value="R3H_dom_sf"/>
</dbReference>
<dbReference type="EMBL" id="GISG01031315">
    <property type="protein sequence ID" value="MBA4620655.1"/>
    <property type="molecule type" value="Transcribed_RNA"/>
</dbReference>
<evidence type="ECO:0000259" key="1">
    <source>
        <dbReference type="PROSITE" id="PS51061"/>
    </source>
</evidence>
<dbReference type="InterPro" id="IPR025952">
    <property type="entry name" value="R3H-assoc_dom"/>
</dbReference>
<dbReference type="AlphaFoldDB" id="A0A7C8YKY5"/>
<feature type="domain" description="R3H" evidence="1">
    <location>
        <begin position="153"/>
        <end position="223"/>
    </location>
</feature>
<dbReference type="Pfam" id="PF13902">
    <property type="entry name" value="R3H-assoc"/>
    <property type="match status" value="1"/>
</dbReference>
<organism evidence="2">
    <name type="scientific">Opuntia streptacantha</name>
    <name type="common">Prickly pear cactus</name>
    <name type="synonym">Opuntia cardona</name>
    <dbReference type="NCBI Taxonomy" id="393608"/>
    <lineage>
        <taxon>Eukaryota</taxon>
        <taxon>Viridiplantae</taxon>
        <taxon>Streptophyta</taxon>
        <taxon>Embryophyta</taxon>
        <taxon>Tracheophyta</taxon>
        <taxon>Spermatophyta</taxon>
        <taxon>Magnoliopsida</taxon>
        <taxon>eudicotyledons</taxon>
        <taxon>Gunneridae</taxon>
        <taxon>Pentapetalae</taxon>
        <taxon>Caryophyllales</taxon>
        <taxon>Cactineae</taxon>
        <taxon>Cactaceae</taxon>
        <taxon>Opuntioideae</taxon>
        <taxon>Opuntia</taxon>
    </lineage>
</organism>
<sequence>MATPNVVQKDKDLLLFTPILEGDGLKSRSRGLLIEKKIEMLESLASNVSNRQSRRLLNDRLLMELVPRLNAEEVRGLFSPPPWGEEVPESPFCTANVNEWDKIRTIDMDKEASLMKSPNHGSKRRKSSVDADKMAVLNAWHRIDCRTREALRRSCLTELIEGYEKSIRTSMQEGKDPNTLEVQDPFHRLLIHGICEFYNLISITETQTRGSEMVKMMKIKKKKNGSAELPNLTLSHFLKMSKAGIW</sequence>
<protein>
    <recommendedName>
        <fullName evidence="1">R3H domain-containing protein</fullName>
    </recommendedName>
</protein>
<proteinExistence type="predicted"/>